<feature type="region of interest" description="Disordered" evidence="1">
    <location>
        <begin position="21"/>
        <end position="56"/>
    </location>
</feature>
<dbReference type="Gene3D" id="2.60.120.260">
    <property type="entry name" value="Galactose-binding domain-like"/>
    <property type="match status" value="1"/>
</dbReference>
<dbReference type="Pfam" id="PF01547">
    <property type="entry name" value="SBP_bac_1"/>
    <property type="match status" value="1"/>
</dbReference>
<dbReference type="Proteomes" id="UP000702964">
    <property type="component" value="Unassembled WGS sequence"/>
</dbReference>
<organism evidence="3 4">
    <name type="scientific">Phytophthora kernoviae 00238/432</name>
    <dbReference type="NCBI Taxonomy" id="1284355"/>
    <lineage>
        <taxon>Eukaryota</taxon>
        <taxon>Sar</taxon>
        <taxon>Stramenopiles</taxon>
        <taxon>Oomycota</taxon>
        <taxon>Peronosporomycetes</taxon>
        <taxon>Peronosporales</taxon>
        <taxon>Peronosporaceae</taxon>
        <taxon>Phytophthora</taxon>
    </lineage>
</organism>
<dbReference type="PANTHER" id="PTHR43649:SF27">
    <property type="entry name" value="EXTRACELLULAR SOLUTE-BINDING PROTEIN FAMILY 1"/>
    <property type="match status" value="1"/>
</dbReference>
<dbReference type="InterPro" id="IPR006059">
    <property type="entry name" value="SBP"/>
</dbReference>
<sequence length="1182" mass="134524">MFMLMSLVLAVMLLLSACSSGSSAQTEPETKAPQEEQAANETEPKNENSTPEMDFDMGGRTIKVVAWWDMEMTDSNPDNIQRIENLEALKKKHNFDIEYISIDFGEYQEKVVASLMAGEPLGDIVRLGKSYAIPALTKQDLLWPVDEYTKNDKVFNQKTTNEYMQYEGRGYGFTEDQSSFISGIFYNRTLMQELGMKPLQEYVDEDQWNWDTFIEVAKKANKDRNNDGKLDTWGLAQRGLLEPVLYSNEASLTKGDKQNLDDPKTKEALKFVSRMATEKVGRASEGGDWTEPATFFRQGNTLMYSGAMYEIEGIKTDMQDYDIGFLPFPKGPSATAYHSGESQYQALTIPKAVENPEQLMYIWEKINEIDSIYDYPSQSTLETHLTDEADIENAKTVAEGMLVLDHNTFPSLPFWDFNGELVDGVSVSTVIEKYKAPFQAAISELYQEESIPAYEELQAAYESAGLKPAEPVMLKLQGEQAVSKSSPTLAPISDRSSPSLEPYDVSKIRINAIGGLNWKLPGEWIEWDVDVPADGLYQIALKVKQDQLRGVYATRSLMIDGKVPFKEMERIRFNYSPDWQTRILGTSESEPYLFLLKKGTHRLRMTVTLGDIAPLLRTVESSVLELNEMYRKILMITSNKPDPLRDYQLEQRIPKMTEVFKRQADILRSVADYLEKATGEQSDKVAVLHAMVVQLEDMAARPETVPKRLDTFKINVGGLGTWILSVREQPIALDYLLVSSPNHELPNAEANLLQQMKHEVGAYVASYTEDYDSIGNMKQNTNSITVWITTGRDQAQVLKSLIDDSFTPETDISVQLRLVPPNILLPATLAGEGPDVAMQMGEDIPVNYAMRNAAADLSRFPDFDKVAERFRQSGLTPYRFNNGVYALPEQQHFPMLFYRKDILNELGLEPPQTWQDVYNAISVLQKHNMEFYLPIEDATNNANMIPNATFAMLLYQNNGEFYAEDQKASELNSEISMDAFKRWTQFYTNYKFPLKADFPNRFRTGEMPIGIADYTTYNMLTVMAPEIRNLWDFTIVPGTELEDGSVRHEVASATSAVMMLENAKNKDAAWMFMKWWTDKQTQIEYGREMEGLMGAAARYPTANIEALEQLPWPVKDYQNLEKQWEWVQGIPQVPGGYFTGRHLDNAFRKVVNANENPREALSDYVLYINDEIELKRKEFNLK</sequence>
<reference evidence="3" key="1">
    <citation type="journal article" date="2015" name="Genom Data">
        <title>Draft genome sequences of Phytophthora kernoviae and Phytophthora ramorum lineage EU2 from Scotland.</title>
        <authorList>
            <person name="Sambles C."/>
            <person name="Schlenzig A."/>
            <person name="O'Neill P."/>
            <person name="Grant M."/>
            <person name="Studholme D.J."/>
        </authorList>
    </citation>
    <scope>NUCLEOTIDE SEQUENCE</scope>
    <source>
        <strain evidence="3">00238/432</strain>
    </source>
</reference>
<proteinExistence type="predicted"/>
<dbReference type="Gene3D" id="3.40.190.10">
    <property type="entry name" value="Periplasmic binding protein-like II"/>
    <property type="match status" value="2"/>
</dbReference>
<keyword evidence="2" id="KW-0732">Signal</keyword>
<comment type="caution">
    <text evidence="3">The sequence shown here is derived from an EMBL/GenBank/DDBJ whole genome shotgun (WGS) entry which is preliminary data.</text>
</comment>
<accession>A0A8J4WRN4</accession>
<name>A0A8J4WRN4_9STRA</name>
<dbReference type="Pfam" id="PF13416">
    <property type="entry name" value="SBP_bac_8"/>
    <property type="match status" value="1"/>
</dbReference>
<protein>
    <recommendedName>
        <fullName evidence="5">ABC transporter substrate-binding protein</fullName>
    </recommendedName>
</protein>
<evidence type="ECO:0000256" key="2">
    <source>
        <dbReference type="SAM" id="SignalP"/>
    </source>
</evidence>
<reference evidence="3" key="2">
    <citation type="submission" date="2020-02" db="EMBL/GenBank/DDBJ databases">
        <authorList>
            <person name="Studholme D.J."/>
        </authorList>
    </citation>
    <scope>NUCLEOTIDE SEQUENCE</scope>
    <source>
        <strain evidence="3">00238/432</strain>
    </source>
</reference>
<gene>
    <name evidence="3" type="ORF">G195_000115</name>
</gene>
<dbReference type="AlphaFoldDB" id="A0A8J4WRN4"/>
<dbReference type="PANTHER" id="PTHR43649">
    <property type="entry name" value="ARABINOSE-BINDING PROTEIN-RELATED"/>
    <property type="match status" value="1"/>
</dbReference>
<evidence type="ECO:0000313" key="3">
    <source>
        <dbReference type="EMBL" id="KAF4326076.1"/>
    </source>
</evidence>
<dbReference type="EMBL" id="AOFI03000001">
    <property type="protein sequence ID" value="KAF4326076.1"/>
    <property type="molecule type" value="Genomic_DNA"/>
</dbReference>
<evidence type="ECO:0008006" key="5">
    <source>
        <dbReference type="Google" id="ProtNLM"/>
    </source>
</evidence>
<evidence type="ECO:0000313" key="4">
    <source>
        <dbReference type="Proteomes" id="UP000702964"/>
    </source>
</evidence>
<feature type="signal peptide" evidence="2">
    <location>
        <begin position="1"/>
        <end position="24"/>
    </location>
</feature>
<feature type="chain" id="PRO_5035270001" description="ABC transporter substrate-binding protein" evidence="2">
    <location>
        <begin position="25"/>
        <end position="1182"/>
    </location>
</feature>
<evidence type="ECO:0000256" key="1">
    <source>
        <dbReference type="SAM" id="MobiDB-lite"/>
    </source>
</evidence>
<dbReference type="SUPFAM" id="SSF53850">
    <property type="entry name" value="Periplasmic binding protein-like II"/>
    <property type="match status" value="2"/>
</dbReference>
<dbReference type="InterPro" id="IPR050490">
    <property type="entry name" value="Bact_solute-bd_prot1"/>
</dbReference>
<dbReference type="CDD" id="cd14489">
    <property type="entry name" value="CBM_SBP_bac_1_like"/>
    <property type="match status" value="1"/>
</dbReference>